<feature type="chain" id="PRO_5011984296" evidence="1">
    <location>
        <begin position="23"/>
        <end position="203"/>
    </location>
</feature>
<dbReference type="Pfam" id="PF05494">
    <property type="entry name" value="MlaC"/>
    <property type="match status" value="1"/>
</dbReference>
<dbReference type="PIRSF" id="PIRSF004649">
    <property type="entry name" value="MlaC"/>
    <property type="match status" value="1"/>
</dbReference>
<organism evidence="2 3">
    <name type="scientific">Succinivibrio dextrinosolvens DSM 3072</name>
    <dbReference type="NCBI Taxonomy" id="1123324"/>
    <lineage>
        <taxon>Bacteria</taxon>
        <taxon>Pseudomonadati</taxon>
        <taxon>Pseudomonadota</taxon>
        <taxon>Gammaproteobacteria</taxon>
        <taxon>Aeromonadales</taxon>
        <taxon>Succinivibrionaceae</taxon>
        <taxon>Succinivibrio</taxon>
    </lineage>
</organism>
<reference evidence="3" key="1">
    <citation type="submission" date="2017-02" db="EMBL/GenBank/DDBJ databases">
        <authorList>
            <person name="Varghese N."/>
            <person name="Submissions S."/>
        </authorList>
    </citation>
    <scope>NUCLEOTIDE SEQUENCE [LARGE SCALE GENOMIC DNA]</scope>
    <source>
        <strain evidence="3">DSM 3072</strain>
    </source>
</reference>
<dbReference type="RefSeq" id="WP_078928221.1">
    <property type="nucleotide sequence ID" value="NZ_FUXX01000007.1"/>
</dbReference>
<accession>A0A1T4V328</accession>
<dbReference type="InterPro" id="IPR008869">
    <property type="entry name" value="MlaC/ttg2D"/>
</dbReference>
<dbReference type="PANTHER" id="PTHR36573">
    <property type="entry name" value="INTERMEMBRANE PHOSPHOLIPID TRANSPORT SYSTEM BINDING PROTEIN MLAC"/>
    <property type="match status" value="1"/>
</dbReference>
<keyword evidence="3" id="KW-1185">Reference proteome</keyword>
<name>A0A1T4V328_9GAMM</name>
<dbReference type="PANTHER" id="PTHR36573:SF1">
    <property type="entry name" value="INTERMEMBRANE PHOSPHOLIPID TRANSPORT SYSTEM BINDING PROTEIN MLAC"/>
    <property type="match status" value="1"/>
</dbReference>
<dbReference type="EMBL" id="FUXX01000007">
    <property type="protein sequence ID" value="SKA59365.1"/>
    <property type="molecule type" value="Genomic_DNA"/>
</dbReference>
<feature type="signal peptide" evidence="1">
    <location>
        <begin position="1"/>
        <end position="22"/>
    </location>
</feature>
<dbReference type="InterPro" id="IPR042245">
    <property type="entry name" value="Tgt2/MlaC_sf"/>
</dbReference>
<gene>
    <name evidence="2" type="ORF">SAMN02745213_00670</name>
</gene>
<keyword evidence="1" id="KW-0732">Signal</keyword>
<dbReference type="Proteomes" id="UP000242432">
    <property type="component" value="Unassembled WGS sequence"/>
</dbReference>
<sequence length="203" mass="22790">MKKIIALISALFVLMFSFTAQAKYDMSNPYKLANEVAVNTISEIKANKDKLSDNSVAEKIIQEQLLPYIDIKYAAYKVMGTSLKSLSKEDREKFTDAFEKYMKQSFVSVLSKYTNQEIVPSEVKDVPDSESLVSVKMIIRESGKQDLELVLKLRKNSKTGEWKAFDLIGENISMLDAKVSEISPIIKSQGVDAAIAKLNSMDK</sequence>
<dbReference type="Gene3D" id="3.10.450.710">
    <property type="entry name" value="Tgt2/MlaC"/>
    <property type="match status" value="1"/>
</dbReference>
<protein>
    <submittedName>
        <fullName evidence="2">Phospholipid transport system substrate-binding protein</fullName>
    </submittedName>
</protein>
<evidence type="ECO:0000313" key="3">
    <source>
        <dbReference type="Proteomes" id="UP000242432"/>
    </source>
</evidence>
<evidence type="ECO:0000256" key="1">
    <source>
        <dbReference type="SAM" id="SignalP"/>
    </source>
</evidence>
<evidence type="ECO:0000313" key="2">
    <source>
        <dbReference type="EMBL" id="SKA59365.1"/>
    </source>
</evidence>
<dbReference type="AlphaFoldDB" id="A0A1T4V328"/>
<proteinExistence type="predicted"/>
<dbReference type="STRING" id="83771.SAMN02910357_02495"/>